<evidence type="ECO:0000313" key="1">
    <source>
        <dbReference type="EMBL" id="EDW33898.1"/>
    </source>
</evidence>
<dbReference type="HOGENOM" id="CLU_2388538_0_0_1"/>
<proteinExistence type="predicted"/>
<dbReference type="PhylomeDB" id="B4GE63"/>
<keyword evidence="2" id="KW-1185">Reference proteome</keyword>
<evidence type="ECO:0000313" key="2">
    <source>
        <dbReference type="Proteomes" id="UP000008744"/>
    </source>
</evidence>
<gene>
    <name evidence="1" type="primary">Dper\GL21883</name>
    <name evidence="1" type="ORF">Dper_GL21883</name>
</gene>
<dbReference type="AlphaFoldDB" id="B4GE63"/>
<dbReference type="Proteomes" id="UP000008744">
    <property type="component" value="Unassembled WGS sequence"/>
</dbReference>
<dbReference type="EMBL" id="CH479182">
    <property type="protein sequence ID" value="EDW33898.1"/>
    <property type="molecule type" value="Genomic_DNA"/>
</dbReference>
<name>B4GE63_DROPE</name>
<sequence length="94" mass="10642">MSCPSQLRLKTITIPAVANSLSPPIPEDYEFRTATSGDLRIYAKDADTHRKIIRVLNSLRVHYTQFCLSEDRNFRVVARNLAASTPKGRRVVNL</sequence>
<dbReference type="STRING" id="7234.B4GE63"/>
<accession>B4GE63</accession>
<protein>
    <submittedName>
        <fullName evidence="1">GL21883</fullName>
    </submittedName>
</protein>
<reference evidence="1 2" key="1">
    <citation type="journal article" date="2007" name="Nature">
        <title>Evolution of genes and genomes on the Drosophila phylogeny.</title>
        <authorList>
            <consortium name="Drosophila 12 Genomes Consortium"/>
            <person name="Clark A.G."/>
            <person name="Eisen M.B."/>
            <person name="Smith D.R."/>
            <person name="Bergman C.M."/>
            <person name="Oliver B."/>
            <person name="Markow T.A."/>
            <person name="Kaufman T.C."/>
            <person name="Kellis M."/>
            <person name="Gelbart W."/>
            <person name="Iyer V.N."/>
            <person name="Pollard D.A."/>
            <person name="Sackton T.B."/>
            <person name="Larracuente A.M."/>
            <person name="Singh N.D."/>
            <person name="Abad J.P."/>
            <person name="Abt D.N."/>
            <person name="Adryan B."/>
            <person name="Aguade M."/>
            <person name="Akashi H."/>
            <person name="Anderson W.W."/>
            <person name="Aquadro C.F."/>
            <person name="Ardell D.H."/>
            <person name="Arguello R."/>
            <person name="Artieri C.G."/>
            <person name="Barbash D.A."/>
            <person name="Barker D."/>
            <person name="Barsanti P."/>
            <person name="Batterham P."/>
            <person name="Batzoglou S."/>
            <person name="Begun D."/>
            <person name="Bhutkar A."/>
            <person name="Blanco E."/>
            <person name="Bosak S.A."/>
            <person name="Bradley R.K."/>
            <person name="Brand A.D."/>
            <person name="Brent M.R."/>
            <person name="Brooks A.N."/>
            <person name="Brown R.H."/>
            <person name="Butlin R.K."/>
            <person name="Caggese C."/>
            <person name="Calvi B.R."/>
            <person name="Bernardo de Carvalho A."/>
            <person name="Caspi A."/>
            <person name="Castrezana S."/>
            <person name="Celniker S.E."/>
            <person name="Chang J.L."/>
            <person name="Chapple C."/>
            <person name="Chatterji S."/>
            <person name="Chinwalla A."/>
            <person name="Civetta A."/>
            <person name="Clifton S.W."/>
            <person name="Comeron J.M."/>
            <person name="Costello J.C."/>
            <person name="Coyne J.A."/>
            <person name="Daub J."/>
            <person name="David R.G."/>
            <person name="Delcher A.L."/>
            <person name="Delehaunty K."/>
            <person name="Do C.B."/>
            <person name="Ebling H."/>
            <person name="Edwards K."/>
            <person name="Eickbush T."/>
            <person name="Evans J.D."/>
            <person name="Filipski A."/>
            <person name="Findeiss S."/>
            <person name="Freyhult E."/>
            <person name="Fulton L."/>
            <person name="Fulton R."/>
            <person name="Garcia A.C."/>
            <person name="Gardiner A."/>
            <person name="Garfield D.A."/>
            <person name="Garvin B.E."/>
            <person name="Gibson G."/>
            <person name="Gilbert D."/>
            <person name="Gnerre S."/>
            <person name="Godfrey J."/>
            <person name="Good R."/>
            <person name="Gotea V."/>
            <person name="Gravely B."/>
            <person name="Greenberg A.J."/>
            <person name="Griffiths-Jones S."/>
            <person name="Gross S."/>
            <person name="Guigo R."/>
            <person name="Gustafson E.A."/>
            <person name="Haerty W."/>
            <person name="Hahn M.W."/>
            <person name="Halligan D.L."/>
            <person name="Halpern A.L."/>
            <person name="Halter G.M."/>
            <person name="Han M.V."/>
            <person name="Heger A."/>
            <person name="Hillier L."/>
            <person name="Hinrichs A.S."/>
            <person name="Holmes I."/>
            <person name="Hoskins R.A."/>
            <person name="Hubisz M.J."/>
            <person name="Hultmark D."/>
            <person name="Huntley M.A."/>
            <person name="Jaffe D.B."/>
            <person name="Jagadeeshan S."/>
            <person name="Jeck W.R."/>
            <person name="Johnson J."/>
            <person name="Jones C.D."/>
            <person name="Jordan W.C."/>
            <person name="Karpen G.H."/>
            <person name="Kataoka E."/>
            <person name="Keightley P.D."/>
            <person name="Kheradpour P."/>
            <person name="Kirkness E.F."/>
            <person name="Koerich L.B."/>
            <person name="Kristiansen K."/>
            <person name="Kudrna D."/>
            <person name="Kulathinal R.J."/>
            <person name="Kumar S."/>
            <person name="Kwok R."/>
            <person name="Lander E."/>
            <person name="Langley C.H."/>
            <person name="Lapoint R."/>
            <person name="Lazzaro B.P."/>
            <person name="Lee S.J."/>
            <person name="Levesque L."/>
            <person name="Li R."/>
            <person name="Lin C.F."/>
            <person name="Lin M.F."/>
            <person name="Lindblad-Toh K."/>
            <person name="Llopart A."/>
            <person name="Long M."/>
            <person name="Low L."/>
            <person name="Lozovsky E."/>
            <person name="Lu J."/>
            <person name="Luo M."/>
            <person name="Machado C.A."/>
            <person name="Makalowski W."/>
            <person name="Marzo M."/>
            <person name="Matsuda M."/>
            <person name="Matzkin L."/>
            <person name="McAllister B."/>
            <person name="McBride C.S."/>
            <person name="McKernan B."/>
            <person name="McKernan K."/>
            <person name="Mendez-Lago M."/>
            <person name="Minx P."/>
            <person name="Mollenhauer M.U."/>
            <person name="Montooth K."/>
            <person name="Mount S.M."/>
            <person name="Mu X."/>
            <person name="Myers E."/>
            <person name="Negre B."/>
            <person name="Newfeld S."/>
            <person name="Nielsen R."/>
            <person name="Noor M.A."/>
            <person name="O'Grady P."/>
            <person name="Pachter L."/>
            <person name="Papaceit M."/>
            <person name="Parisi M.J."/>
            <person name="Parisi M."/>
            <person name="Parts L."/>
            <person name="Pedersen J.S."/>
            <person name="Pesole G."/>
            <person name="Phillippy A.M."/>
            <person name="Ponting C.P."/>
            <person name="Pop M."/>
            <person name="Porcelli D."/>
            <person name="Powell J.R."/>
            <person name="Prohaska S."/>
            <person name="Pruitt K."/>
            <person name="Puig M."/>
            <person name="Quesneville H."/>
            <person name="Ram K.R."/>
            <person name="Rand D."/>
            <person name="Rasmussen M.D."/>
            <person name="Reed L.K."/>
            <person name="Reenan R."/>
            <person name="Reily A."/>
            <person name="Remington K.A."/>
            <person name="Rieger T.T."/>
            <person name="Ritchie M.G."/>
            <person name="Robin C."/>
            <person name="Rogers Y.H."/>
            <person name="Rohde C."/>
            <person name="Rozas J."/>
            <person name="Rubenfield M.J."/>
            <person name="Ruiz A."/>
            <person name="Russo S."/>
            <person name="Salzberg S.L."/>
            <person name="Sanchez-Gracia A."/>
            <person name="Saranga D.J."/>
            <person name="Sato H."/>
            <person name="Schaeffer S.W."/>
            <person name="Schatz M.C."/>
            <person name="Schlenke T."/>
            <person name="Schwartz R."/>
            <person name="Segarra C."/>
            <person name="Singh R.S."/>
            <person name="Sirot L."/>
            <person name="Sirota M."/>
            <person name="Sisneros N.B."/>
            <person name="Smith C.D."/>
            <person name="Smith T.F."/>
            <person name="Spieth J."/>
            <person name="Stage D.E."/>
            <person name="Stark A."/>
            <person name="Stephan W."/>
            <person name="Strausberg R.L."/>
            <person name="Strempel S."/>
            <person name="Sturgill D."/>
            <person name="Sutton G."/>
            <person name="Sutton G.G."/>
            <person name="Tao W."/>
            <person name="Teichmann S."/>
            <person name="Tobari Y.N."/>
            <person name="Tomimura Y."/>
            <person name="Tsolas J.M."/>
            <person name="Valente V.L."/>
            <person name="Venter E."/>
            <person name="Venter J.C."/>
            <person name="Vicario S."/>
            <person name="Vieira F.G."/>
            <person name="Vilella A.J."/>
            <person name="Villasante A."/>
            <person name="Walenz B."/>
            <person name="Wang J."/>
            <person name="Wasserman M."/>
            <person name="Watts T."/>
            <person name="Wilson D."/>
            <person name="Wilson R.K."/>
            <person name="Wing R.A."/>
            <person name="Wolfner M.F."/>
            <person name="Wong A."/>
            <person name="Wong G.K."/>
            <person name="Wu C.I."/>
            <person name="Wu G."/>
            <person name="Yamamoto D."/>
            <person name="Yang H.P."/>
            <person name="Yang S.P."/>
            <person name="Yorke J.A."/>
            <person name="Yoshida K."/>
            <person name="Zdobnov E."/>
            <person name="Zhang P."/>
            <person name="Zhang Y."/>
            <person name="Zimin A.V."/>
            <person name="Baldwin J."/>
            <person name="Abdouelleil A."/>
            <person name="Abdulkadir J."/>
            <person name="Abebe A."/>
            <person name="Abera B."/>
            <person name="Abreu J."/>
            <person name="Acer S.C."/>
            <person name="Aftuck L."/>
            <person name="Alexander A."/>
            <person name="An P."/>
            <person name="Anderson E."/>
            <person name="Anderson S."/>
            <person name="Arachi H."/>
            <person name="Azer M."/>
            <person name="Bachantsang P."/>
            <person name="Barry A."/>
            <person name="Bayul T."/>
            <person name="Berlin A."/>
            <person name="Bessette D."/>
            <person name="Bloom T."/>
            <person name="Blye J."/>
            <person name="Boguslavskiy L."/>
            <person name="Bonnet C."/>
            <person name="Boukhgalter B."/>
            <person name="Bourzgui I."/>
            <person name="Brown A."/>
            <person name="Cahill P."/>
            <person name="Channer S."/>
            <person name="Cheshatsang Y."/>
            <person name="Chuda L."/>
            <person name="Citroen M."/>
            <person name="Collymore A."/>
            <person name="Cooke P."/>
            <person name="Costello M."/>
            <person name="D'Aco K."/>
            <person name="Daza R."/>
            <person name="De Haan G."/>
            <person name="DeGray S."/>
            <person name="DeMaso C."/>
            <person name="Dhargay N."/>
            <person name="Dooley K."/>
            <person name="Dooley E."/>
            <person name="Doricent M."/>
            <person name="Dorje P."/>
            <person name="Dorjee K."/>
            <person name="Dupes A."/>
            <person name="Elong R."/>
            <person name="Falk J."/>
            <person name="Farina A."/>
            <person name="Faro S."/>
            <person name="Ferguson D."/>
            <person name="Fisher S."/>
            <person name="Foley C.D."/>
            <person name="Franke A."/>
            <person name="Friedrich D."/>
            <person name="Gadbois L."/>
            <person name="Gearin G."/>
            <person name="Gearin C.R."/>
            <person name="Giannoukos G."/>
            <person name="Goode T."/>
            <person name="Graham J."/>
            <person name="Grandbois E."/>
            <person name="Grewal S."/>
            <person name="Gyaltsen K."/>
            <person name="Hafez N."/>
            <person name="Hagos B."/>
            <person name="Hall J."/>
            <person name="Henson C."/>
            <person name="Hollinger A."/>
            <person name="Honan T."/>
            <person name="Huard M.D."/>
            <person name="Hughes L."/>
            <person name="Hurhula B."/>
            <person name="Husby M.E."/>
            <person name="Kamat A."/>
            <person name="Kanga B."/>
            <person name="Kashin S."/>
            <person name="Khazanovich D."/>
            <person name="Kisner P."/>
            <person name="Lance K."/>
            <person name="Lara M."/>
            <person name="Lee W."/>
            <person name="Lennon N."/>
            <person name="Letendre F."/>
            <person name="LeVine R."/>
            <person name="Lipovsky A."/>
            <person name="Liu X."/>
            <person name="Liu J."/>
            <person name="Liu S."/>
            <person name="Lokyitsang T."/>
            <person name="Lokyitsang Y."/>
            <person name="Lubonja R."/>
            <person name="Lui A."/>
            <person name="MacDonald P."/>
            <person name="Magnisalis V."/>
            <person name="Maru K."/>
            <person name="Matthews C."/>
            <person name="McCusker W."/>
            <person name="McDonough S."/>
            <person name="Mehta T."/>
            <person name="Meldrim J."/>
            <person name="Meneus L."/>
            <person name="Mihai O."/>
            <person name="Mihalev A."/>
            <person name="Mihova T."/>
            <person name="Mittelman R."/>
            <person name="Mlenga V."/>
            <person name="Montmayeur A."/>
            <person name="Mulrain L."/>
            <person name="Navidi A."/>
            <person name="Naylor J."/>
            <person name="Negash T."/>
            <person name="Nguyen T."/>
            <person name="Nguyen N."/>
            <person name="Nicol R."/>
            <person name="Norbu C."/>
            <person name="Norbu N."/>
            <person name="Novod N."/>
            <person name="O'Neill B."/>
            <person name="Osman S."/>
            <person name="Markiewicz E."/>
            <person name="Oyono O.L."/>
            <person name="Patti C."/>
            <person name="Phunkhang P."/>
            <person name="Pierre F."/>
            <person name="Priest M."/>
            <person name="Raghuraman S."/>
            <person name="Rege F."/>
            <person name="Reyes R."/>
            <person name="Rise C."/>
            <person name="Rogov P."/>
            <person name="Ross K."/>
            <person name="Ryan E."/>
            <person name="Settipalli S."/>
            <person name="Shea T."/>
            <person name="Sherpa N."/>
            <person name="Shi L."/>
            <person name="Shih D."/>
            <person name="Sparrow T."/>
            <person name="Spaulding J."/>
            <person name="Stalker J."/>
            <person name="Stange-Thomann N."/>
            <person name="Stavropoulos S."/>
            <person name="Stone C."/>
            <person name="Strader C."/>
            <person name="Tesfaye S."/>
            <person name="Thomson T."/>
            <person name="Thoulutsang Y."/>
            <person name="Thoulutsang D."/>
            <person name="Topham K."/>
            <person name="Topping I."/>
            <person name="Tsamla T."/>
            <person name="Vassiliev H."/>
            <person name="Vo A."/>
            <person name="Wangchuk T."/>
            <person name="Wangdi T."/>
            <person name="Weiand M."/>
            <person name="Wilkinson J."/>
            <person name="Wilson A."/>
            <person name="Yadav S."/>
            <person name="Young G."/>
            <person name="Yu Q."/>
            <person name="Zembek L."/>
            <person name="Zhong D."/>
            <person name="Zimmer A."/>
            <person name="Zwirko Z."/>
            <person name="Jaffe D.B."/>
            <person name="Alvarez P."/>
            <person name="Brockman W."/>
            <person name="Butler J."/>
            <person name="Chin C."/>
            <person name="Gnerre S."/>
            <person name="Grabherr M."/>
            <person name="Kleber M."/>
            <person name="Mauceli E."/>
            <person name="MacCallum I."/>
        </authorList>
    </citation>
    <scope>NUCLEOTIDE SEQUENCE [LARGE SCALE GENOMIC DNA]</scope>
    <source>
        <strain evidence="2">MSH-3 / Tucson 14011-0111.49</strain>
    </source>
</reference>
<organism evidence="2">
    <name type="scientific">Drosophila persimilis</name>
    <name type="common">Fruit fly</name>
    <dbReference type="NCBI Taxonomy" id="7234"/>
    <lineage>
        <taxon>Eukaryota</taxon>
        <taxon>Metazoa</taxon>
        <taxon>Ecdysozoa</taxon>
        <taxon>Arthropoda</taxon>
        <taxon>Hexapoda</taxon>
        <taxon>Insecta</taxon>
        <taxon>Pterygota</taxon>
        <taxon>Neoptera</taxon>
        <taxon>Endopterygota</taxon>
        <taxon>Diptera</taxon>
        <taxon>Brachycera</taxon>
        <taxon>Muscomorpha</taxon>
        <taxon>Ephydroidea</taxon>
        <taxon>Drosophilidae</taxon>
        <taxon>Drosophila</taxon>
        <taxon>Sophophora</taxon>
    </lineage>
</organism>